<protein>
    <submittedName>
        <fullName evidence="4">Bacteriophage N4 adsorption protein B</fullName>
    </submittedName>
</protein>
<dbReference type="PROSITE" id="PS50076">
    <property type="entry name" value="DNAJ_2"/>
    <property type="match status" value="1"/>
</dbReference>
<dbReference type="SUPFAM" id="SSF46565">
    <property type="entry name" value="Chaperone J-domain"/>
    <property type="match status" value="1"/>
</dbReference>
<feature type="compositionally biased region" description="Basic and acidic residues" evidence="1">
    <location>
        <begin position="246"/>
        <end position="271"/>
    </location>
</feature>
<dbReference type="InterPro" id="IPR007831">
    <property type="entry name" value="T2SS_GspE_N"/>
</dbReference>
<keyword evidence="2" id="KW-1133">Transmembrane helix</keyword>
<name>A0A517W2L1_9PLAN</name>
<dbReference type="KEGG" id="gaw:V144x_49780"/>
<dbReference type="Pfam" id="PF05157">
    <property type="entry name" value="MshEN"/>
    <property type="match status" value="1"/>
</dbReference>
<dbReference type="SUPFAM" id="SSF160246">
    <property type="entry name" value="EspE N-terminal domain-like"/>
    <property type="match status" value="1"/>
</dbReference>
<dbReference type="EMBL" id="CP037920">
    <property type="protein sequence ID" value="QDT99467.1"/>
    <property type="molecule type" value="Genomic_DNA"/>
</dbReference>
<feature type="transmembrane region" description="Helical" evidence="2">
    <location>
        <begin position="294"/>
        <end position="313"/>
    </location>
</feature>
<dbReference type="InterPro" id="IPR001623">
    <property type="entry name" value="DnaJ_domain"/>
</dbReference>
<evidence type="ECO:0000256" key="2">
    <source>
        <dbReference type="SAM" id="Phobius"/>
    </source>
</evidence>
<feature type="domain" description="J" evidence="3">
    <location>
        <begin position="20"/>
        <end position="87"/>
    </location>
</feature>
<dbReference type="AlphaFoldDB" id="A0A517W2L1"/>
<keyword evidence="2" id="KW-0472">Membrane</keyword>
<keyword evidence="2" id="KW-0812">Transmembrane</keyword>
<accession>A0A517W2L1</accession>
<dbReference type="InterPro" id="IPR036869">
    <property type="entry name" value="J_dom_sf"/>
</dbReference>
<evidence type="ECO:0000313" key="4">
    <source>
        <dbReference type="EMBL" id="QDT99467.1"/>
    </source>
</evidence>
<evidence type="ECO:0000313" key="5">
    <source>
        <dbReference type="Proteomes" id="UP000318704"/>
    </source>
</evidence>
<dbReference type="InterPro" id="IPR037257">
    <property type="entry name" value="T2SS_E_N_sf"/>
</dbReference>
<proteinExistence type="predicted"/>
<reference evidence="4 5" key="1">
    <citation type="submission" date="2019-03" db="EMBL/GenBank/DDBJ databases">
        <title>Deep-cultivation of Planctomycetes and their phenomic and genomic characterization uncovers novel biology.</title>
        <authorList>
            <person name="Wiegand S."/>
            <person name="Jogler M."/>
            <person name="Boedeker C."/>
            <person name="Pinto D."/>
            <person name="Vollmers J."/>
            <person name="Rivas-Marin E."/>
            <person name="Kohn T."/>
            <person name="Peeters S.H."/>
            <person name="Heuer A."/>
            <person name="Rast P."/>
            <person name="Oberbeckmann S."/>
            <person name="Bunk B."/>
            <person name="Jeske O."/>
            <person name="Meyerdierks A."/>
            <person name="Storesund J.E."/>
            <person name="Kallscheuer N."/>
            <person name="Luecker S."/>
            <person name="Lage O.M."/>
            <person name="Pohl T."/>
            <person name="Merkel B.J."/>
            <person name="Hornburger P."/>
            <person name="Mueller R.-W."/>
            <person name="Bruemmer F."/>
            <person name="Labrenz M."/>
            <person name="Spormann A.M."/>
            <person name="Op den Camp H."/>
            <person name="Overmann J."/>
            <person name="Amann R."/>
            <person name="Jetten M.S.M."/>
            <person name="Mascher T."/>
            <person name="Medema M.H."/>
            <person name="Devos D.P."/>
            <person name="Kaster A.-K."/>
            <person name="Ovreas L."/>
            <person name="Rohde M."/>
            <person name="Galperin M.Y."/>
            <person name="Jogler C."/>
        </authorList>
    </citation>
    <scope>NUCLEOTIDE SEQUENCE [LARGE SCALE GENOMIC DNA]</scope>
    <source>
        <strain evidence="4 5">V144</strain>
    </source>
</reference>
<evidence type="ECO:0000256" key="1">
    <source>
        <dbReference type="SAM" id="MobiDB-lite"/>
    </source>
</evidence>
<feature type="region of interest" description="Disordered" evidence="1">
    <location>
        <begin position="246"/>
        <end position="286"/>
    </location>
</feature>
<dbReference type="Proteomes" id="UP000318704">
    <property type="component" value="Chromosome"/>
</dbReference>
<organism evidence="4 5">
    <name type="scientific">Gimesia aquarii</name>
    <dbReference type="NCBI Taxonomy" id="2527964"/>
    <lineage>
        <taxon>Bacteria</taxon>
        <taxon>Pseudomonadati</taxon>
        <taxon>Planctomycetota</taxon>
        <taxon>Planctomycetia</taxon>
        <taxon>Planctomycetales</taxon>
        <taxon>Planctomycetaceae</taxon>
        <taxon>Gimesia</taxon>
    </lineage>
</organism>
<dbReference type="RefSeq" id="WP_144989026.1">
    <property type="nucleotide sequence ID" value="NZ_CP037920.1"/>
</dbReference>
<evidence type="ECO:0000259" key="3">
    <source>
        <dbReference type="PROSITE" id="PS50076"/>
    </source>
</evidence>
<feature type="transmembrane region" description="Helical" evidence="2">
    <location>
        <begin position="325"/>
        <end position="342"/>
    </location>
</feature>
<sequence length="348" mass="39785">MAIDVYKDWLGIPEGDRPPHHYDLLRLVKFEDDEEKIRAHYKKLNSHVRKYASGKYSNESQDLLNELAKAMLCLTDPERKREYDESLGREFEEEESTGPLPVEKVLVEQGHIDKAQANELIDFAEKRGLSVRDAAVQMRFVDAEVATQALARSQGVPYIDLEETIPDESILDQLPEQVAKRNTILPLFIDDNVLLVACADQPTHDLEDELRLRYQVPSRWVLATPRSISQGIAEYYAVAAQADDRNQETKADSADESVKKSSSKPKPEKKTKPSKPSRGKPELSPEELKEKKQLAFIFCGWAFCGAILIDQFVLKNNVFPQTWPWNFMLATISVPFIAFYLWSGMWKK</sequence>
<gene>
    <name evidence="4" type="ORF">V144x_49780</name>
</gene>
<dbReference type="Gene3D" id="3.30.300.160">
    <property type="entry name" value="Type II secretion system, protein E, N-terminal domain"/>
    <property type="match status" value="1"/>
</dbReference>
<dbReference type="Gene3D" id="1.10.287.110">
    <property type="entry name" value="DnaJ domain"/>
    <property type="match status" value="1"/>
</dbReference>